<name>A0A1I3T6F1_9PLAN</name>
<keyword evidence="3" id="KW-0732">Signal</keyword>
<feature type="signal peptide" evidence="3">
    <location>
        <begin position="1"/>
        <end position="28"/>
    </location>
</feature>
<protein>
    <recommendedName>
        <fullName evidence="6">Colicin import membrane protein</fullName>
    </recommendedName>
</protein>
<accession>A0A1I3T6F1</accession>
<keyword evidence="1" id="KW-0175">Coiled coil</keyword>
<dbReference type="STRING" id="1576369.SAMN05421753_12811"/>
<feature type="coiled-coil region" evidence="1">
    <location>
        <begin position="180"/>
        <end position="235"/>
    </location>
</feature>
<feature type="chain" id="PRO_5011750589" description="Colicin import membrane protein" evidence="3">
    <location>
        <begin position="29"/>
        <end position="276"/>
    </location>
</feature>
<evidence type="ECO:0000256" key="1">
    <source>
        <dbReference type="SAM" id="Coils"/>
    </source>
</evidence>
<feature type="region of interest" description="Disordered" evidence="2">
    <location>
        <begin position="78"/>
        <end position="97"/>
    </location>
</feature>
<proteinExistence type="predicted"/>
<evidence type="ECO:0000256" key="2">
    <source>
        <dbReference type="SAM" id="MobiDB-lite"/>
    </source>
</evidence>
<dbReference type="AlphaFoldDB" id="A0A1I3T6F1"/>
<evidence type="ECO:0008006" key="6">
    <source>
        <dbReference type="Google" id="ProtNLM"/>
    </source>
</evidence>
<dbReference type="Proteomes" id="UP000199518">
    <property type="component" value="Unassembled WGS sequence"/>
</dbReference>
<evidence type="ECO:0000256" key="3">
    <source>
        <dbReference type="SAM" id="SignalP"/>
    </source>
</evidence>
<organism evidence="4 5">
    <name type="scientific">Planctomicrobium piriforme</name>
    <dbReference type="NCBI Taxonomy" id="1576369"/>
    <lineage>
        <taxon>Bacteria</taxon>
        <taxon>Pseudomonadati</taxon>
        <taxon>Planctomycetota</taxon>
        <taxon>Planctomycetia</taxon>
        <taxon>Planctomycetales</taxon>
        <taxon>Planctomycetaceae</taxon>
        <taxon>Planctomicrobium</taxon>
    </lineage>
</organism>
<dbReference type="EMBL" id="FOQD01000028">
    <property type="protein sequence ID" value="SFJ66718.1"/>
    <property type="molecule type" value="Genomic_DNA"/>
</dbReference>
<evidence type="ECO:0000313" key="4">
    <source>
        <dbReference type="EMBL" id="SFJ66718.1"/>
    </source>
</evidence>
<evidence type="ECO:0000313" key="5">
    <source>
        <dbReference type="Proteomes" id="UP000199518"/>
    </source>
</evidence>
<reference evidence="5" key="1">
    <citation type="submission" date="2016-10" db="EMBL/GenBank/DDBJ databases">
        <authorList>
            <person name="Varghese N."/>
            <person name="Submissions S."/>
        </authorList>
    </citation>
    <scope>NUCLEOTIDE SEQUENCE [LARGE SCALE GENOMIC DNA]</scope>
    <source>
        <strain evidence="5">DSM 26348</strain>
    </source>
</reference>
<gene>
    <name evidence="4" type="ORF">SAMN05421753_12811</name>
</gene>
<sequence length="276" mass="29559">MARSRLSLTACLFSAFVVSLTVAAPAQAQSTRTMMNRLQQMQKAERDQMVKELQSQMTEAQTSLTKADADLAAAAADLQSARSQQQSAKEQLDAKEKEEQAAVKQMRDAEEAVLAAQGPDSEYAKAQADVEAKQVGVDEVVHKVLGLPPHSGATTEQERSMERVKLSPDKKAKLKSNSEYTKAEEAVKVAQSRVSDIRKKLLEQDSAWSAAHTAKQTADQDAKTLQANLKTASAAAAASQKKTNAATAKANALREGINEIAMNLNALGAQPAPASR</sequence>
<feature type="compositionally biased region" description="Low complexity" evidence="2">
    <location>
        <begin position="78"/>
        <end position="88"/>
    </location>
</feature>
<keyword evidence="5" id="KW-1185">Reference proteome</keyword>
<dbReference type="RefSeq" id="WP_139228701.1">
    <property type="nucleotide sequence ID" value="NZ_FOQD01000028.1"/>
</dbReference>